<dbReference type="PANTHER" id="PTHR24416:SF611">
    <property type="entry name" value="TYROSINE-PROTEIN KINASE TRANSMEMBRANE RECEPTOR ROR"/>
    <property type="match status" value="1"/>
</dbReference>
<evidence type="ECO:0000259" key="2">
    <source>
        <dbReference type="PROSITE" id="PS50011"/>
    </source>
</evidence>
<dbReference type="SUPFAM" id="SSF56112">
    <property type="entry name" value="Protein kinase-like (PK-like)"/>
    <property type="match status" value="1"/>
</dbReference>
<dbReference type="GO" id="GO:0005524">
    <property type="term" value="F:ATP binding"/>
    <property type="evidence" value="ECO:0007669"/>
    <property type="project" value="UniProtKB-KW"/>
</dbReference>
<name>H2XQB6_CIOIN</name>
<protein>
    <recommendedName>
        <fullName evidence="2">Protein kinase domain-containing protein</fullName>
    </recommendedName>
</protein>
<reference evidence="3" key="3">
    <citation type="submission" date="2025-08" db="UniProtKB">
        <authorList>
            <consortium name="Ensembl"/>
        </authorList>
    </citation>
    <scope>IDENTIFICATION</scope>
</reference>
<evidence type="ECO:0000256" key="1">
    <source>
        <dbReference type="ARBA" id="ARBA00022840"/>
    </source>
</evidence>
<accession>H2XQB6</accession>
<dbReference type="AlphaFoldDB" id="H2XQB6"/>
<dbReference type="InParanoid" id="H2XQB6"/>
<dbReference type="Pfam" id="PF07714">
    <property type="entry name" value="PK_Tyr_Ser-Thr"/>
    <property type="match status" value="1"/>
</dbReference>
<dbReference type="OMA" id="HASSEKC"/>
<proteinExistence type="predicted"/>
<dbReference type="InterPro" id="IPR020635">
    <property type="entry name" value="Tyr_kinase_cat_dom"/>
</dbReference>
<reference evidence="3" key="4">
    <citation type="submission" date="2025-09" db="UniProtKB">
        <authorList>
            <consortium name="Ensembl"/>
        </authorList>
    </citation>
    <scope>IDENTIFICATION</scope>
</reference>
<sequence length="130" mass="14384">MHMLHHENVLKIHGVILSTPICIITEHISCGDLKSYIKEHKSLTDVQLFTFAIQVASAMIHLEQHKVIYGNLQATNVLLDDTGTCKLAGFDVALHASSEKCNVSNVNFPIRWSAPEVICGIICSKSDVWS</sequence>
<feature type="domain" description="Protein kinase" evidence="2">
    <location>
        <begin position="1"/>
        <end position="130"/>
    </location>
</feature>
<dbReference type="InterPro" id="IPR050122">
    <property type="entry name" value="RTK"/>
</dbReference>
<dbReference type="InterPro" id="IPR001245">
    <property type="entry name" value="Ser-Thr/Tyr_kinase_cat_dom"/>
</dbReference>
<dbReference type="InterPro" id="IPR011009">
    <property type="entry name" value="Kinase-like_dom_sf"/>
</dbReference>
<dbReference type="EMBL" id="EAAA01001716">
    <property type="status" value="NOT_ANNOTATED_CDS"/>
    <property type="molecule type" value="Genomic_DNA"/>
</dbReference>
<dbReference type="Gene3D" id="1.10.510.10">
    <property type="entry name" value="Transferase(Phosphotransferase) domain 1"/>
    <property type="match status" value="1"/>
</dbReference>
<dbReference type="SMART" id="SM00219">
    <property type="entry name" value="TyrKc"/>
    <property type="match status" value="1"/>
</dbReference>
<organism evidence="3 4">
    <name type="scientific">Ciona intestinalis</name>
    <name type="common">Transparent sea squirt</name>
    <name type="synonym">Ascidia intestinalis</name>
    <dbReference type="NCBI Taxonomy" id="7719"/>
    <lineage>
        <taxon>Eukaryota</taxon>
        <taxon>Metazoa</taxon>
        <taxon>Chordata</taxon>
        <taxon>Tunicata</taxon>
        <taxon>Ascidiacea</taxon>
        <taxon>Phlebobranchia</taxon>
        <taxon>Cionidae</taxon>
        <taxon>Ciona</taxon>
    </lineage>
</organism>
<dbReference type="PROSITE" id="PS50011">
    <property type="entry name" value="PROTEIN_KINASE_DOM"/>
    <property type="match status" value="1"/>
</dbReference>
<dbReference type="GO" id="GO:0004713">
    <property type="term" value="F:protein tyrosine kinase activity"/>
    <property type="evidence" value="ECO:0007669"/>
    <property type="project" value="InterPro"/>
</dbReference>
<evidence type="ECO:0000313" key="3">
    <source>
        <dbReference type="Ensembl" id="ENSCINP00000031850.1"/>
    </source>
</evidence>
<keyword evidence="1" id="KW-0067">ATP-binding</keyword>
<dbReference type="GeneTree" id="ENSGT00940000164033"/>
<reference evidence="3" key="2">
    <citation type="journal article" date="2008" name="Genome Biol.">
        <title>Improved genome assembly and evidence-based global gene model set for the chordate Ciona intestinalis: new insight into intron and operon populations.</title>
        <authorList>
            <person name="Satou Y."/>
            <person name="Mineta K."/>
            <person name="Ogasawara M."/>
            <person name="Sasakura Y."/>
            <person name="Shoguchi E."/>
            <person name="Ueno K."/>
            <person name="Yamada L."/>
            <person name="Matsumoto J."/>
            <person name="Wasserscheid J."/>
            <person name="Dewar K."/>
            <person name="Wiley G.B."/>
            <person name="Macmil S.L."/>
            <person name="Roe B.A."/>
            <person name="Zeller R.W."/>
            <person name="Hastings K.E."/>
            <person name="Lemaire P."/>
            <person name="Lindquist E."/>
            <person name="Endo T."/>
            <person name="Hotta K."/>
            <person name="Inaba K."/>
        </authorList>
    </citation>
    <scope>NUCLEOTIDE SEQUENCE [LARGE SCALE GENOMIC DNA]</scope>
    <source>
        <strain evidence="3">wild type</strain>
    </source>
</reference>
<evidence type="ECO:0000313" key="4">
    <source>
        <dbReference type="Proteomes" id="UP000008144"/>
    </source>
</evidence>
<dbReference type="Proteomes" id="UP000008144">
    <property type="component" value="Chromosome 3"/>
</dbReference>
<keyword evidence="1" id="KW-0547">Nucleotide-binding</keyword>
<dbReference type="STRING" id="7719.ENSCINP00000031850"/>
<keyword evidence="4" id="KW-1185">Reference proteome</keyword>
<dbReference type="Ensembl" id="ENSCINT00000032081.1">
    <property type="protein sequence ID" value="ENSCINP00000031850.1"/>
    <property type="gene ID" value="ENSCING00000019544.1"/>
</dbReference>
<dbReference type="PANTHER" id="PTHR24416">
    <property type="entry name" value="TYROSINE-PROTEIN KINASE RECEPTOR"/>
    <property type="match status" value="1"/>
</dbReference>
<dbReference type="HOGENOM" id="CLU_1942775_0_0_1"/>
<dbReference type="InterPro" id="IPR000719">
    <property type="entry name" value="Prot_kinase_dom"/>
</dbReference>
<reference evidence="4" key="1">
    <citation type="journal article" date="2002" name="Science">
        <title>The draft genome of Ciona intestinalis: insights into chordate and vertebrate origins.</title>
        <authorList>
            <person name="Dehal P."/>
            <person name="Satou Y."/>
            <person name="Campbell R.K."/>
            <person name="Chapman J."/>
            <person name="Degnan B."/>
            <person name="De Tomaso A."/>
            <person name="Davidson B."/>
            <person name="Di Gregorio A."/>
            <person name="Gelpke M."/>
            <person name="Goodstein D.M."/>
            <person name="Harafuji N."/>
            <person name="Hastings K.E."/>
            <person name="Ho I."/>
            <person name="Hotta K."/>
            <person name="Huang W."/>
            <person name="Kawashima T."/>
            <person name="Lemaire P."/>
            <person name="Martinez D."/>
            <person name="Meinertzhagen I.A."/>
            <person name="Necula S."/>
            <person name="Nonaka M."/>
            <person name="Putnam N."/>
            <person name="Rash S."/>
            <person name="Saiga H."/>
            <person name="Satake M."/>
            <person name="Terry A."/>
            <person name="Yamada L."/>
            <person name="Wang H.G."/>
            <person name="Awazu S."/>
            <person name="Azumi K."/>
            <person name="Boore J."/>
            <person name="Branno M."/>
            <person name="Chin-Bow S."/>
            <person name="DeSantis R."/>
            <person name="Doyle S."/>
            <person name="Francino P."/>
            <person name="Keys D.N."/>
            <person name="Haga S."/>
            <person name="Hayashi H."/>
            <person name="Hino K."/>
            <person name="Imai K.S."/>
            <person name="Inaba K."/>
            <person name="Kano S."/>
            <person name="Kobayashi K."/>
            <person name="Kobayashi M."/>
            <person name="Lee B.I."/>
            <person name="Makabe K.W."/>
            <person name="Manohar C."/>
            <person name="Matassi G."/>
            <person name="Medina M."/>
            <person name="Mochizuki Y."/>
            <person name="Mount S."/>
            <person name="Morishita T."/>
            <person name="Miura S."/>
            <person name="Nakayama A."/>
            <person name="Nishizaka S."/>
            <person name="Nomoto H."/>
            <person name="Ohta F."/>
            <person name="Oishi K."/>
            <person name="Rigoutsos I."/>
            <person name="Sano M."/>
            <person name="Sasaki A."/>
            <person name="Sasakura Y."/>
            <person name="Shoguchi E."/>
            <person name="Shin-i T."/>
            <person name="Spagnuolo A."/>
            <person name="Stainier D."/>
            <person name="Suzuki M.M."/>
            <person name="Tassy O."/>
            <person name="Takatori N."/>
            <person name="Tokuoka M."/>
            <person name="Yagi K."/>
            <person name="Yoshizaki F."/>
            <person name="Wada S."/>
            <person name="Zhang C."/>
            <person name="Hyatt P.D."/>
            <person name="Larimer F."/>
            <person name="Detter C."/>
            <person name="Doggett N."/>
            <person name="Glavina T."/>
            <person name="Hawkins T."/>
            <person name="Richardson P."/>
            <person name="Lucas S."/>
            <person name="Kohara Y."/>
            <person name="Levine M."/>
            <person name="Satoh N."/>
            <person name="Rokhsar D.S."/>
        </authorList>
    </citation>
    <scope>NUCLEOTIDE SEQUENCE [LARGE SCALE GENOMIC DNA]</scope>
</reference>